<keyword evidence="6" id="KW-1185">Reference proteome</keyword>
<dbReference type="SMART" id="SM00671">
    <property type="entry name" value="SEL1"/>
    <property type="match status" value="3"/>
</dbReference>
<dbReference type="InterPro" id="IPR011990">
    <property type="entry name" value="TPR-like_helical_dom_sf"/>
</dbReference>
<dbReference type="Gene3D" id="1.25.40.10">
    <property type="entry name" value="Tetratricopeptide repeat domain"/>
    <property type="match status" value="1"/>
</dbReference>
<keyword evidence="1" id="KW-0677">Repeat</keyword>
<feature type="transmembrane region" description="Helical" evidence="4">
    <location>
        <begin position="191"/>
        <end position="218"/>
    </location>
</feature>
<keyword evidence="4" id="KW-1133">Transmembrane helix</keyword>
<protein>
    <submittedName>
        <fullName evidence="5">Tetratricopeptide repeat protein</fullName>
    </submittedName>
</protein>
<dbReference type="AlphaFoldDB" id="A0A5B9QPB1"/>
<keyword evidence="4" id="KW-0472">Membrane</keyword>
<gene>
    <name evidence="5" type="ORF">UC8_28760</name>
</gene>
<dbReference type="SMART" id="SM00028">
    <property type="entry name" value="TPR"/>
    <property type="match status" value="4"/>
</dbReference>
<keyword evidence="4" id="KW-0812">Transmembrane</keyword>
<organism evidence="5 6">
    <name type="scientific">Roseimaritima ulvae</name>
    <dbReference type="NCBI Taxonomy" id="980254"/>
    <lineage>
        <taxon>Bacteria</taxon>
        <taxon>Pseudomonadati</taxon>
        <taxon>Planctomycetota</taxon>
        <taxon>Planctomycetia</taxon>
        <taxon>Pirellulales</taxon>
        <taxon>Pirellulaceae</taxon>
        <taxon>Roseimaritima</taxon>
    </lineage>
</organism>
<evidence type="ECO:0000256" key="2">
    <source>
        <dbReference type="ARBA" id="ARBA00022803"/>
    </source>
</evidence>
<dbReference type="OrthoDB" id="232771at2"/>
<feature type="transmembrane region" description="Helical" evidence="4">
    <location>
        <begin position="314"/>
        <end position="334"/>
    </location>
</feature>
<dbReference type="InterPro" id="IPR019734">
    <property type="entry name" value="TPR_rpt"/>
</dbReference>
<dbReference type="InterPro" id="IPR006597">
    <property type="entry name" value="Sel1-like"/>
</dbReference>
<dbReference type="PROSITE" id="PS50005">
    <property type="entry name" value="TPR"/>
    <property type="match status" value="1"/>
</dbReference>
<feature type="transmembrane region" description="Helical" evidence="4">
    <location>
        <begin position="168"/>
        <end position="184"/>
    </location>
</feature>
<evidence type="ECO:0000256" key="3">
    <source>
        <dbReference type="PROSITE-ProRule" id="PRU00339"/>
    </source>
</evidence>
<feature type="transmembrane region" description="Helical" evidence="4">
    <location>
        <begin position="365"/>
        <end position="384"/>
    </location>
</feature>
<dbReference type="Proteomes" id="UP000325286">
    <property type="component" value="Chromosome"/>
</dbReference>
<dbReference type="Pfam" id="PF13374">
    <property type="entry name" value="TPR_10"/>
    <property type="match status" value="1"/>
</dbReference>
<evidence type="ECO:0000313" key="6">
    <source>
        <dbReference type="Proteomes" id="UP000325286"/>
    </source>
</evidence>
<dbReference type="InterPro" id="IPR052346">
    <property type="entry name" value="O-mannosyl-transferase_TMTC"/>
</dbReference>
<feature type="transmembrane region" description="Helical" evidence="4">
    <location>
        <begin position="93"/>
        <end position="116"/>
    </location>
</feature>
<accession>A0A5B9QPB1</accession>
<proteinExistence type="predicted"/>
<dbReference type="PANTHER" id="PTHR44227">
    <property type="match status" value="1"/>
</dbReference>
<evidence type="ECO:0000313" key="5">
    <source>
        <dbReference type="EMBL" id="QEG40858.1"/>
    </source>
</evidence>
<feature type="transmembrane region" description="Helical" evidence="4">
    <location>
        <begin position="238"/>
        <end position="259"/>
    </location>
</feature>
<dbReference type="RefSeq" id="WP_068132080.1">
    <property type="nucleotide sequence ID" value="NZ_CP042914.1"/>
</dbReference>
<dbReference type="Pfam" id="PF13432">
    <property type="entry name" value="TPR_16"/>
    <property type="match status" value="1"/>
</dbReference>
<keyword evidence="2 3" id="KW-0802">TPR repeat</keyword>
<dbReference type="EMBL" id="CP042914">
    <property type="protein sequence ID" value="QEG40858.1"/>
    <property type="molecule type" value="Genomic_DNA"/>
</dbReference>
<feature type="transmembrane region" description="Helical" evidence="4">
    <location>
        <begin position="128"/>
        <end position="148"/>
    </location>
</feature>
<evidence type="ECO:0000256" key="4">
    <source>
        <dbReference type="SAM" id="Phobius"/>
    </source>
</evidence>
<name>A0A5B9QPB1_9BACT</name>
<dbReference type="SUPFAM" id="SSF48452">
    <property type="entry name" value="TPR-like"/>
    <property type="match status" value="1"/>
</dbReference>
<evidence type="ECO:0000256" key="1">
    <source>
        <dbReference type="ARBA" id="ARBA00022737"/>
    </source>
</evidence>
<feature type="repeat" description="TPR" evidence="3">
    <location>
        <begin position="572"/>
        <end position="605"/>
    </location>
</feature>
<feature type="transmembrane region" description="Helical" evidence="4">
    <location>
        <begin position="424"/>
        <end position="444"/>
    </location>
</feature>
<sequence>MTDSHATHVWESATNQSPGRAAIFGLGLVVLAIVLIVWKSSLDGSFQFDDYGNIVNKQGIDQLWPPTMYLQSGRPLGLYSLAVNKRFSADSPYGFHLFNLAVHAANAMLIYAGILLSRLVWLQRRRDASGLSTFWVAIAALAALLWSIHPLTTQAVTYIVQRYESLSAMGYLGAWVGLLLVLGGSGRWQRLAGYLMILLFAWVGLTSKEVFATAPLSVLLFDRQLTRQTFAAIFARRWLAYGLLSSPFCWFVLSVSRWFDTSRSSSMGLGMEEVNSWEYLRTQPEVILHYLRLAVWPYPQSLDYVWRIQQRPEIYFSLGAIIVSLLLLGFWWYVRGLRPVPRLGHAAADAEHDGLPVDASIVCGWYGWGILTFFFILAPTSSFMPIADLAFEHRMYLPLALVVAGIVFAGGMLLQRLWGNSRNPLVLGAGAAMIVVAAGGLLGWRTHVRNLDYRDELTLWMRVTEVAPENPRGWYHVGSALYKRGHRDAALPCMISAVGFGGSQNPMYDVGLADCLRHAGRVDEALFFYRRAIENKPEFAEGHNNLGVVYLERDEDEMALNHFTIASQLGHAEAMHNLAMLYERREHHAQAIEWLQKAIDTATAADQPTLIERIQSRLQANQRALSTDEPEEGQP</sequence>
<dbReference type="KEGG" id="rul:UC8_28760"/>
<feature type="transmembrane region" description="Helical" evidence="4">
    <location>
        <begin position="21"/>
        <end position="38"/>
    </location>
</feature>
<feature type="transmembrane region" description="Helical" evidence="4">
    <location>
        <begin position="396"/>
        <end position="418"/>
    </location>
</feature>
<dbReference type="PANTHER" id="PTHR44227:SF3">
    <property type="entry name" value="PROTEIN O-MANNOSYL-TRANSFERASE TMTC4"/>
    <property type="match status" value="1"/>
</dbReference>
<reference evidence="5 6" key="1">
    <citation type="submission" date="2019-08" db="EMBL/GenBank/DDBJ databases">
        <title>Deep-cultivation of Planctomycetes and their phenomic and genomic characterization uncovers novel biology.</title>
        <authorList>
            <person name="Wiegand S."/>
            <person name="Jogler M."/>
            <person name="Boedeker C."/>
            <person name="Pinto D."/>
            <person name="Vollmers J."/>
            <person name="Rivas-Marin E."/>
            <person name="Kohn T."/>
            <person name="Peeters S.H."/>
            <person name="Heuer A."/>
            <person name="Rast P."/>
            <person name="Oberbeckmann S."/>
            <person name="Bunk B."/>
            <person name="Jeske O."/>
            <person name="Meyerdierks A."/>
            <person name="Storesund J.E."/>
            <person name="Kallscheuer N."/>
            <person name="Luecker S."/>
            <person name="Lage O.M."/>
            <person name="Pohl T."/>
            <person name="Merkel B.J."/>
            <person name="Hornburger P."/>
            <person name="Mueller R.-W."/>
            <person name="Bruemmer F."/>
            <person name="Labrenz M."/>
            <person name="Spormann A.M."/>
            <person name="Op den Camp H."/>
            <person name="Overmann J."/>
            <person name="Amann R."/>
            <person name="Jetten M.S.M."/>
            <person name="Mascher T."/>
            <person name="Medema M.H."/>
            <person name="Devos D.P."/>
            <person name="Kaster A.-K."/>
            <person name="Ovreas L."/>
            <person name="Rohde M."/>
            <person name="Galperin M.Y."/>
            <person name="Jogler C."/>
        </authorList>
    </citation>
    <scope>NUCLEOTIDE SEQUENCE [LARGE SCALE GENOMIC DNA]</scope>
    <source>
        <strain evidence="5 6">UC8</strain>
    </source>
</reference>